<gene>
    <name evidence="6" type="ORF">GC722_01345</name>
</gene>
<protein>
    <submittedName>
        <fullName evidence="6">MarR family transcriptional regulator</fullName>
    </submittedName>
</protein>
<evidence type="ECO:0000313" key="6">
    <source>
        <dbReference type="EMBL" id="MVA74684.1"/>
    </source>
</evidence>
<name>A0A6A9USY3_9ACTN</name>
<keyword evidence="7" id="KW-1185">Reference proteome</keyword>
<dbReference type="SUPFAM" id="SSF100950">
    <property type="entry name" value="NagB/RpiA/CoA transferase-like"/>
    <property type="match status" value="1"/>
</dbReference>
<evidence type="ECO:0000256" key="2">
    <source>
        <dbReference type="ARBA" id="ARBA00023015"/>
    </source>
</evidence>
<sequence>MYHERGIRQADIAASLHISQAKVSRLLKRAAELGIVRTIVVVSQGVHTDLEEQLEQRFGLLEAVVVDVDPDSDEGDVVSALGSVAASHLEATLSGGDRIGISSWSQTLLAMVDRMRPFSLRAADDVVQLLGGIGSPEVQSQSHRLLNELARVLGANPVFVQAPGLVADRGLRDALMADALADVRRRWAGLTMALVGIGAIEPSELLTESGNAFSAEDRQRLLRLGAVGNVCHHYFTAGGEHVHGDLEDRTVTIPVPDFMAIPRRVGIAGGAAKREAVHAAVVGGWVNVLVTDHLTATALLERPPAGG</sequence>
<evidence type="ECO:0000256" key="3">
    <source>
        <dbReference type="ARBA" id="ARBA00023125"/>
    </source>
</evidence>
<proteinExistence type="inferred from homology"/>
<evidence type="ECO:0000256" key="4">
    <source>
        <dbReference type="ARBA" id="ARBA00023163"/>
    </source>
</evidence>
<reference evidence="6 7" key="1">
    <citation type="submission" date="2019-12" db="EMBL/GenBank/DDBJ databases">
        <title>Auraticoccus cholistani sp. nov., an actinomycete isolated from soil of Cholistan desert.</title>
        <authorList>
            <person name="Cheema M.T."/>
        </authorList>
    </citation>
    <scope>NUCLEOTIDE SEQUENCE [LARGE SCALE GENOMIC DNA]</scope>
    <source>
        <strain evidence="6 7">F435</strain>
    </source>
</reference>
<keyword evidence="4" id="KW-0804">Transcription</keyword>
<dbReference type="InterPro" id="IPR007324">
    <property type="entry name" value="Sugar-bd_dom_put"/>
</dbReference>
<dbReference type="Gene3D" id="3.40.50.1360">
    <property type="match status" value="1"/>
</dbReference>
<dbReference type="Proteomes" id="UP000435304">
    <property type="component" value="Unassembled WGS sequence"/>
</dbReference>
<dbReference type="Gene3D" id="1.10.10.60">
    <property type="entry name" value="Homeodomain-like"/>
    <property type="match status" value="1"/>
</dbReference>
<keyword evidence="3" id="KW-0238">DNA-binding</keyword>
<evidence type="ECO:0000259" key="5">
    <source>
        <dbReference type="Pfam" id="PF04198"/>
    </source>
</evidence>
<accession>A0A6A9USY3</accession>
<dbReference type="InterPro" id="IPR051054">
    <property type="entry name" value="SorC_transcr_regulators"/>
</dbReference>
<dbReference type="GO" id="GO:0003677">
    <property type="term" value="F:DNA binding"/>
    <property type="evidence" value="ECO:0007669"/>
    <property type="project" value="UniProtKB-KW"/>
</dbReference>
<dbReference type="EMBL" id="WPCU01000003">
    <property type="protein sequence ID" value="MVA74684.1"/>
    <property type="molecule type" value="Genomic_DNA"/>
</dbReference>
<comment type="similarity">
    <text evidence="1">Belongs to the SorC transcriptional regulatory family.</text>
</comment>
<dbReference type="AlphaFoldDB" id="A0A6A9USY3"/>
<dbReference type="PANTHER" id="PTHR34294:SF12">
    <property type="entry name" value="SUGAR-BINDING TRANSCRIPTIONAL REGULATOR"/>
    <property type="match status" value="1"/>
</dbReference>
<keyword evidence="2" id="KW-0805">Transcription regulation</keyword>
<evidence type="ECO:0000313" key="7">
    <source>
        <dbReference type="Proteomes" id="UP000435304"/>
    </source>
</evidence>
<comment type="caution">
    <text evidence="6">The sequence shown here is derived from an EMBL/GenBank/DDBJ whole genome shotgun (WGS) entry which is preliminary data.</text>
</comment>
<dbReference type="InterPro" id="IPR037171">
    <property type="entry name" value="NagB/RpiA_transferase-like"/>
</dbReference>
<organism evidence="6 7">
    <name type="scientific">Auraticoccus cholistanensis</name>
    <dbReference type="NCBI Taxonomy" id="2656650"/>
    <lineage>
        <taxon>Bacteria</taxon>
        <taxon>Bacillati</taxon>
        <taxon>Actinomycetota</taxon>
        <taxon>Actinomycetes</taxon>
        <taxon>Propionibacteriales</taxon>
        <taxon>Propionibacteriaceae</taxon>
        <taxon>Auraticoccus</taxon>
    </lineage>
</organism>
<dbReference type="GO" id="GO:0030246">
    <property type="term" value="F:carbohydrate binding"/>
    <property type="evidence" value="ECO:0007669"/>
    <property type="project" value="InterPro"/>
</dbReference>
<dbReference type="Pfam" id="PF04198">
    <property type="entry name" value="Sugar-bind"/>
    <property type="match status" value="1"/>
</dbReference>
<dbReference type="PANTHER" id="PTHR34294">
    <property type="entry name" value="TRANSCRIPTIONAL REGULATOR-RELATED"/>
    <property type="match status" value="1"/>
</dbReference>
<evidence type="ECO:0000256" key="1">
    <source>
        <dbReference type="ARBA" id="ARBA00010466"/>
    </source>
</evidence>
<feature type="domain" description="Sugar-binding" evidence="5">
    <location>
        <begin position="48"/>
        <end position="301"/>
    </location>
</feature>